<sequence length="82" mass="9183">MARDCLQPWMDRLAHAELETEDLVPHSAFVGGAWDDQRLGTRTLSARAANPDRPVLPARLSRQVGEDPGWETDDFEFAVASY</sequence>
<keyword evidence="2" id="KW-1185">Reference proteome</keyword>
<dbReference type="OrthoDB" id="9930540at2"/>
<gene>
    <name evidence="1" type="ORF">FJV41_39980</name>
</gene>
<protein>
    <submittedName>
        <fullName evidence="1">Uncharacterized protein</fullName>
    </submittedName>
</protein>
<name>A0A540WMT5_9BACT</name>
<accession>A0A540WMT5</accession>
<dbReference type="EMBL" id="VIFM01000262">
    <property type="protein sequence ID" value="TQF10340.1"/>
    <property type="molecule type" value="Genomic_DNA"/>
</dbReference>
<dbReference type="RefSeq" id="WP_141647874.1">
    <property type="nucleotide sequence ID" value="NZ_VIFM01000262.1"/>
</dbReference>
<comment type="caution">
    <text evidence="1">The sequence shown here is derived from an EMBL/GenBank/DDBJ whole genome shotgun (WGS) entry which is preliminary data.</text>
</comment>
<reference evidence="1 2" key="1">
    <citation type="submission" date="2019-06" db="EMBL/GenBank/DDBJ databases">
        <authorList>
            <person name="Livingstone P."/>
            <person name="Whitworth D."/>
        </authorList>
    </citation>
    <scope>NUCLEOTIDE SEQUENCE [LARGE SCALE GENOMIC DNA]</scope>
    <source>
        <strain evidence="1 2">AM401</strain>
    </source>
</reference>
<proteinExistence type="predicted"/>
<evidence type="ECO:0000313" key="2">
    <source>
        <dbReference type="Proteomes" id="UP000315369"/>
    </source>
</evidence>
<organism evidence="1 2">
    <name type="scientific">Myxococcus llanfairpwllgwyngyllgogerychwyrndrobwllllantysiliogogogochensis</name>
    <dbReference type="NCBI Taxonomy" id="2590453"/>
    <lineage>
        <taxon>Bacteria</taxon>
        <taxon>Pseudomonadati</taxon>
        <taxon>Myxococcota</taxon>
        <taxon>Myxococcia</taxon>
        <taxon>Myxococcales</taxon>
        <taxon>Cystobacterineae</taxon>
        <taxon>Myxococcaceae</taxon>
        <taxon>Myxococcus</taxon>
    </lineage>
</organism>
<evidence type="ECO:0000313" key="1">
    <source>
        <dbReference type="EMBL" id="TQF10340.1"/>
    </source>
</evidence>
<dbReference type="AlphaFoldDB" id="A0A540WMT5"/>
<dbReference type="Proteomes" id="UP000315369">
    <property type="component" value="Unassembled WGS sequence"/>
</dbReference>